<dbReference type="PANTHER" id="PTHR22907">
    <property type="entry name" value="GH04558P"/>
    <property type="match status" value="1"/>
</dbReference>
<gene>
    <name evidence="3" type="ORF">ANCCAN_18462</name>
</gene>
<feature type="region of interest" description="Disordered" evidence="2">
    <location>
        <begin position="145"/>
        <end position="220"/>
    </location>
</feature>
<evidence type="ECO:0000256" key="2">
    <source>
        <dbReference type="SAM" id="MobiDB-lite"/>
    </source>
</evidence>
<sequence length="284" mass="32604">MGEIVYNNFMPKIFARARVFKLVNDEKYRIECQVQMCTMDGVCKDRIFPPKCAFTKEEILNRYMAKPRIDSIEDTIMTGTINNRYERQVKVASEWITVHNNQYTNIEQLHERYYLSTVMNDKMEDTKGQPVMRHFLMGISYRQQNASNNKGKSKQPSAVTTSTTTASTKTKSKTEATRLRQTTQKPKTTTSRTSTTPRTSTTTRSLNQGWRGSRTSTAKPFPKEDIVESTTKVSQTFMISEFVQHGLAVITCHKTRNLASNFIIASHFLMQSIAHSTLFHIKDI</sequence>
<evidence type="ECO:0008006" key="5">
    <source>
        <dbReference type="Google" id="ProtNLM"/>
    </source>
</evidence>
<keyword evidence="1" id="KW-0732">Signal</keyword>
<dbReference type="PANTHER" id="PTHR22907:SF56">
    <property type="entry name" value="TRANSMEMBRANE PROTEIN RAM-5"/>
    <property type="match status" value="1"/>
</dbReference>
<name>A0A368FY06_ANCCA</name>
<dbReference type="Proteomes" id="UP000252519">
    <property type="component" value="Unassembled WGS sequence"/>
</dbReference>
<feature type="compositionally biased region" description="Polar residues" evidence="2">
    <location>
        <begin position="145"/>
        <end position="156"/>
    </location>
</feature>
<reference evidence="3 4" key="1">
    <citation type="submission" date="2014-10" db="EMBL/GenBank/DDBJ databases">
        <title>Draft genome of the hookworm Ancylostoma caninum.</title>
        <authorList>
            <person name="Mitreva M."/>
        </authorList>
    </citation>
    <scope>NUCLEOTIDE SEQUENCE [LARGE SCALE GENOMIC DNA]</scope>
    <source>
        <strain evidence="3 4">Baltimore</strain>
    </source>
</reference>
<feature type="compositionally biased region" description="Low complexity" evidence="2">
    <location>
        <begin position="157"/>
        <end position="169"/>
    </location>
</feature>
<protein>
    <recommendedName>
        <fullName evidence="5">ZP domain-containing protein</fullName>
    </recommendedName>
</protein>
<feature type="compositionally biased region" description="Polar residues" evidence="2">
    <location>
        <begin position="207"/>
        <end position="218"/>
    </location>
</feature>
<dbReference type="OrthoDB" id="5854556at2759"/>
<evidence type="ECO:0000313" key="3">
    <source>
        <dbReference type="EMBL" id="RCN35680.1"/>
    </source>
</evidence>
<comment type="caution">
    <text evidence="3">The sequence shown here is derived from an EMBL/GenBank/DDBJ whole genome shotgun (WGS) entry which is preliminary data.</text>
</comment>
<accession>A0A368FY06</accession>
<dbReference type="EMBL" id="JOJR01000635">
    <property type="protein sequence ID" value="RCN35680.1"/>
    <property type="molecule type" value="Genomic_DNA"/>
</dbReference>
<organism evidence="3 4">
    <name type="scientific">Ancylostoma caninum</name>
    <name type="common">Dog hookworm</name>
    <dbReference type="NCBI Taxonomy" id="29170"/>
    <lineage>
        <taxon>Eukaryota</taxon>
        <taxon>Metazoa</taxon>
        <taxon>Ecdysozoa</taxon>
        <taxon>Nematoda</taxon>
        <taxon>Chromadorea</taxon>
        <taxon>Rhabditida</taxon>
        <taxon>Rhabditina</taxon>
        <taxon>Rhabditomorpha</taxon>
        <taxon>Strongyloidea</taxon>
        <taxon>Ancylostomatidae</taxon>
        <taxon>Ancylostomatinae</taxon>
        <taxon>Ancylostoma</taxon>
    </lineage>
</organism>
<feature type="compositionally biased region" description="Low complexity" evidence="2">
    <location>
        <begin position="179"/>
        <end position="206"/>
    </location>
</feature>
<evidence type="ECO:0000313" key="4">
    <source>
        <dbReference type="Proteomes" id="UP000252519"/>
    </source>
</evidence>
<proteinExistence type="predicted"/>
<dbReference type="STRING" id="29170.A0A368FY06"/>
<keyword evidence="4" id="KW-1185">Reference proteome</keyword>
<dbReference type="AlphaFoldDB" id="A0A368FY06"/>
<evidence type="ECO:0000256" key="1">
    <source>
        <dbReference type="ARBA" id="ARBA00022729"/>
    </source>
</evidence>
<dbReference type="InterPro" id="IPR051962">
    <property type="entry name" value="Cuticlin"/>
</dbReference>